<dbReference type="InterPro" id="IPR005538">
    <property type="entry name" value="LrgA/CidA"/>
</dbReference>
<dbReference type="AlphaFoldDB" id="A0A553SLL0"/>
<evidence type="ECO:0000256" key="5">
    <source>
        <dbReference type="ARBA" id="ARBA00023136"/>
    </source>
</evidence>
<name>A0A553SLL0_NIACI</name>
<evidence type="ECO:0000313" key="8">
    <source>
        <dbReference type="Proteomes" id="UP000319837"/>
    </source>
</evidence>
<feature type="transmembrane region" description="Helical" evidence="6">
    <location>
        <begin position="26"/>
        <end position="46"/>
    </location>
</feature>
<dbReference type="Pfam" id="PF03788">
    <property type="entry name" value="LrgA"/>
    <property type="match status" value="1"/>
</dbReference>
<comment type="caution">
    <text evidence="7">The sequence shown here is derived from an EMBL/GenBank/DDBJ whole genome shotgun (WGS) entry which is preliminary data.</text>
</comment>
<dbReference type="Proteomes" id="UP000319837">
    <property type="component" value="Unassembled WGS sequence"/>
</dbReference>
<evidence type="ECO:0000256" key="3">
    <source>
        <dbReference type="ARBA" id="ARBA00022692"/>
    </source>
</evidence>
<keyword evidence="5 6" id="KW-0472">Membrane</keyword>
<organism evidence="7 8">
    <name type="scientific">Niallia circulans</name>
    <name type="common">Bacillus circulans</name>
    <dbReference type="NCBI Taxonomy" id="1397"/>
    <lineage>
        <taxon>Bacteria</taxon>
        <taxon>Bacillati</taxon>
        <taxon>Bacillota</taxon>
        <taxon>Bacilli</taxon>
        <taxon>Bacillales</taxon>
        <taxon>Bacillaceae</taxon>
        <taxon>Niallia</taxon>
    </lineage>
</organism>
<dbReference type="NCBIfam" id="NF002460">
    <property type="entry name" value="PRK01658.1"/>
    <property type="match status" value="1"/>
</dbReference>
<dbReference type="GO" id="GO:0005886">
    <property type="term" value="C:plasma membrane"/>
    <property type="evidence" value="ECO:0007669"/>
    <property type="project" value="UniProtKB-SubCell"/>
</dbReference>
<protein>
    <submittedName>
        <fullName evidence="7">CidA/LrgA family protein</fullName>
    </submittedName>
</protein>
<comment type="subcellular location">
    <subcellularLocation>
        <location evidence="1">Cell membrane</location>
        <topology evidence="1">Multi-pass membrane protein</topology>
    </subcellularLocation>
</comment>
<sequence length="116" mass="13014">MGQIAFIHLFLFLGMGIKMVVSVPLPASMIGLIFLFIGLQFGWIKLKWVEQGAAWLLAELLLFFIPSAVGIVNYEEIFNMKGIETVLLIAVSTFIVMGATGFTAEKIYNRKRSFHK</sequence>
<proteinExistence type="predicted"/>
<dbReference type="STRING" id="1397.ABW02_03350"/>
<keyword evidence="2" id="KW-1003">Cell membrane</keyword>
<feature type="transmembrane region" description="Helical" evidence="6">
    <location>
        <begin position="86"/>
        <end position="104"/>
    </location>
</feature>
<keyword evidence="4 6" id="KW-1133">Transmembrane helix</keyword>
<evidence type="ECO:0000256" key="6">
    <source>
        <dbReference type="SAM" id="Phobius"/>
    </source>
</evidence>
<accession>A0A553SLL0</accession>
<dbReference type="PANTHER" id="PTHR33931">
    <property type="entry name" value="HOLIN-LIKE PROTEIN CIDA-RELATED"/>
    <property type="match status" value="1"/>
</dbReference>
<feature type="transmembrane region" description="Helical" evidence="6">
    <location>
        <begin position="53"/>
        <end position="74"/>
    </location>
</feature>
<evidence type="ECO:0000313" key="7">
    <source>
        <dbReference type="EMBL" id="TRZ37885.1"/>
    </source>
</evidence>
<evidence type="ECO:0000256" key="2">
    <source>
        <dbReference type="ARBA" id="ARBA00022475"/>
    </source>
</evidence>
<evidence type="ECO:0000256" key="4">
    <source>
        <dbReference type="ARBA" id="ARBA00022989"/>
    </source>
</evidence>
<dbReference type="PANTHER" id="PTHR33931:SF2">
    <property type="entry name" value="HOLIN-LIKE PROTEIN CIDA"/>
    <property type="match status" value="1"/>
</dbReference>
<gene>
    <name evidence="7" type="ORF">CEQ21_20885</name>
</gene>
<reference evidence="8" key="1">
    <citation type="submission" date="2018-10" db="EMBL/GenBank/DDBJ databases">
        <title>FDA dAtabase for Regulatory Grade micrObial Sequences (FDA-ARGOS): Supporting development and validation of Infectious Disease Dx tests.</title>
        <authorList>
            <person name="Minogue T."/>
            <person name="Wolcott M."/>
            <person name="Wasieloski L."/>
            <person name="Aguilar W."/>
            <person name="Moore D."/>
            <person name="Tallon L."/>
            <person name="Sadzewicz L."/>
            <person name="Sengamalay N."/>
            <person name="Ott S."/>
            <person name="Godinez A."/>
            <person name="Nagaraj S."/>
            <person name="Vavikolanu K."/>
            <person name="Vyas G."/>
            <person name="Nadendla S."/>
            <person name="George J."/>
            <person name="Sichtig H."/>
        </authorList>
    </citation>
    <scope>NUCLEOTIDE SEQUENCE [LARGE SCALE GENOMIC DNA]</scope>
    <source>
        <strain evidence="8">FDAARGOS_343</strain>
    </source>
</reference>
<evidence type="ECO:0000256" key="1">
    <source>
        <dbReference type="ARBA" id="ARBA00004651"/>
    </source>
</evidence>
<keyword evidence="3 6" id="KW-0812">Transmembrane</keyword>
<dbReference type="EMBL" id="RIBP01000004">
    <property type="protein sequence ID" value="TRZ37885.1"/>
    <property type="molecule type" value="Genomic_DNA"/>
</dbReference>